<evidence type="ECO:0000313" key="7">
    <source>
        <dbReference type="Proteomes" id="UP000724149"/>
    </source>
</evidence>
<keyword evidence="7" id="KW-1185">Reference proteome</keyword>
<evidence type="ECO:0000313" key="6">
    <source>
        <dbReference type="EMBL" id="MBM6922093.1"/>
    </source>
</evidence>
<sequence>MRRIDFLITPAEDGMKVEQYLKTVRKMSSRVIISLKHRPEGLQLNGEHIRTIDRIHAGDTLSVTMEDTPPDYLESEIRVPVLYEDEDVMVYNKPVDMPCHQAKTHQQDTLANVFARDCRERGLTLSYRCINRLDRNTSGAVVVAKNAHAATVLGGVGRGGIQVHKRYTALLTGILPYERGIIDAGIARIDEETINRMVDNAGQPARTGFEVLGYGYRHTLAEFSLYTGRTHQIRVHMWWLGYPLAGDDIYGWDFDLIGRHALHCGRIWFPHPVTGERIEVTAPPPEDFLEAIRRAGVRPKAESAHFIEKKVIL</sequence>
<keyword evidence="3 4" id="KW-0413">Isomerase</keyword>
<dbReference type="EMBL" id="JACSNR010000001">
    <property type="protein sequence ID" value="MBM6922093.1"/>
    <property type="molecule type" value="Genomic_DNA"/>
</dbReference>
<dbReference type="Proteomes" id="UP000724149">
    <property type="component" value="Unassembled WGS sequence"/>
</dbReference>
<dbReference type="InterPro" id="IPR020103">
    <property type="entry name" value="PsdUridine_synth_cat_dom_sf"/>
</dbReference>
<dbReference type="InterPro" id="IPR006225">
    <property type="entry name" value="PsdUridine_synth_RluC/D"/>
</dbReference>
<dbReference type="CDD" id="cd02869">
    <property type="entry name" value="PseudoU_synth_RluA_like"/>
    <property type="match status" value="1"/>
</dbReference>
<reference evidence="6 7" key="1">
    <citation type="journal article" date="2021" name="Sci. Rep.">
        <title>The distribution of antibiotic resistance genes in chicken gut microbiota commensals.</title>
        <authorList>
            <person name="Juricova H."/>
            <person name="Matiasovicova J."/>
            <person name="Kubasova T."/>
            <person name="Cejkova D."/>
            <person name="Rychlik I."/>
        </authorList>
    </citation>
    <scope>NUCLEOTIDE SEQUENCE [LARGE SCALE GENOMIC DNA]</scope>
    <source>
        <strain evidence="6 7">An564</strain>
    </source>
</reference>
<comment type="function">
    <text evidence="4">Responsible for synthesis of pseudouridine from uracil.</text>
</comment>
<feature type="domain" description="Pseudouridine synthase RsuA/RluA-like" evidence="5">
    <location>
        <begin position="87"/>
        <end position="237"/>
    </location>
</feature>
<comment type="catalytic activity">
    <reaction evidence="1 4">
        <text>a uridine in RNA = a pseudouridine in RNA</text>
        <dbReference type="Rhea" id="RHEA:48348"/>
        <dbReference type="Rhea" id="RHEA-COMP:12068"/>
        <dbReference type="Rhea" id="RHEA-COMP:12069"/>
        <dbReference type="ChEBI" id="CHEBI:65314"/>
        <dbReference type="ChEBI" id="CHEBI:65315"/>
    </reaction>
</comment>
<evidence type="ECO:0000256" key="2">
    <source>
        <dbReference type="ARBA" id="ARBA00010876"/>
    </source>
</evidence>
<comment type="similarity">
    <text evidence="2 4">Belongs to the pseudouridine synthase RluA family.</text>
</comment>
<name>A0ABS2GKJ9_9FIRM</name>
<dbReference type="InterPro" id="IPR006145">
    <property type="entry name" value="PsdUridine_synth_RsuA/RluA"/>
</dbReference>
<dbReference type="NCBIfam" id="TIGR00005">
    <property type="entry name" value="rluA_subfam"/>
    <property type="match status" value="1"/>
</dbReference>
<dbReference type="Gene3D" id="3.30.2350.10">
    <property type="entry name" value="Pseudouridine synthase"/>
    <property type="match status" value="1"/>
</dbReference>
<proteinExistence type="inferred from homology"/>
<dbReference type="InterPro" id="IPR050188">
    <property type="entry name" value="RluA_PseudoU_synthase"/>
</dbReference>
<comment type="caution">
    <text evidence="6">The sequence shown here is derived from an EMBL/GenBank/DDBJ whole genome shotgun (WGS) entry which is preliminary data.</text>
</comment>
<dbReference type="RefSeq" id="WP_204719146.1">
    <property type="nucleotide sequence ID" value="NZ_JACSNR010000001.1"/>
</dbReference>
<evidence type="ECO:0000256" key="1">
    <source>
        <dbReference type="ARBA" id="ARBA00000073"/>
    </source>
</evidence>
<protein>
    <recommendedName>
        <fullName evidence="4">Pseudouridine synthase</fullName>
        <ecNumber evidence="4">5.4.99.-</ecNumber>
    </recommendedName>
</protein>
<dbReference type="EC" id="5.4.99.-" evidence="4"/>
<evidence type="ECO:0000256" key="4">
    <source>
        <dbReference type="RuleBase" id="RU362028"/>
    </source>
</evidence>
<evidence type="ECO:0000256" key="3">
    <source>
        <dbReference type="ARBA" id="ARBA00023235"/>
    </source>
</evidence>
<dbReference type="PANTHER" id="PTHR21600">
    <property type="entry name" value="MITOCHONDRIAL RNA PSEUDOURIDINE SYNTHASE"/>
    <property type="match status" value="1"/>
</dbReference>
<dbReference type="SUPFAM" id="SSF55120">
    <property type="entry name" value="Pseudouridine synthase"/>
    <property type="match status" value="1"/>
</dbReference>
<dbReference type="PROSITE" id="PS01129">
    <property type="entry name" value="PSI_RLU"/>
    <property type="match status" value="1"/>
</dbReference>
<dbReference type="InterPro" id="IPR006224">
    <property type="entry name" value="PsdUridine_synth_RluA-like_CS"/>
</dbReference>
<evidence type="ECO:0000259" key="5">
    <source>
        <dbReference type="Pfam" id="PF00849"/>
    </source>
</evidence>
<organism evidence="6 7">
    <name type="scientific">Hydrogenoanaerobacterium saccharovorans</name>
    <dbReference type="NCBI Taxonomy" id="474960"/>
    <lineage>
        <taxon>Bacteria</taxon>
        <taxon>Bacillati</taxon>
        <taxon>Bacillota</taxon>
        <taxon>Clostridia</taxon>
        <taxon>Eubacteriales</taxon>
        <taxon>Oscillospiraceae</taxon>
        <taxon>Hydrogenoanaerobacterium</taxon>
    </lineage>
</organism>
<dbReference type="Pfam" id="PF00849">
    <property type="entry name" value="PseudoU_synth_2"/>
    <property type="match status" value="1"/>
</dbReference>
<gene>
    <name evidence="6" type="ORF">H9X81_00065</name>
</gene>
<accession>A0ABS2GKJ9</accession>
<dbReference type="PANTHER" id="PTHR21600:SF44">
    <property type="entry name" value="RIBOSOMAL LARGE SUBUNIT PSEUDOURIDINE SYNTHASE D"/>
    <property type="match status" value="1"/>
</dbReference>